<proteinExistence type="predicted"/>
<dbReference type="PANTHER" id="PTHR31398">
    <property type="entry name" value="MEIOTIC NUCLEAR DIVISION PROTEIN 1 HOMOLOG"/>
    <property type="match status" value="1"/>
</dbReference>
<dbReference type="GO" id="GO:0016301">
    <property type="term" value="F:kinase activity"/>
    <property type="evidence" value="ECO:0007669"/>
    <property type="project" value="UniProtKB-KW"/>
</dbReference>
<dbReference type="GO" id="GO:0005634">
    <property type="term" value="C:nucleus"/>
    <property type="evidence" value="ECO:0007669"/>
    <property type="project" value="TreeGrafter"/>
</dbReference>
<dbReference type="KEGG" id="tet:TTHERM_00313210"/>
<evidence type="ECO:0000313" key="2">
    <source>
        <dbReference type="Proteomes" id="UP000009168"/>
    </source>
</evidence>
<protein>
    <submittedName>
        <fullName evidence="1">ATPase, histidine kinase-, DNA gyrase B</fullName>
    </submittedName>
</protein>
<dbReference type="HOGENOM" id="CLU_009697_1_1_1"/>
<dbReference type="GeneID" id="7824661"/>
<evidence type="ECO:0000313" key="1">
    <source>
        <dbReference type="EMBL" id="EAR85839.2"/>
    </source>
</evidence>
<keyword evidence="2" id="KW-1185">Reference proteome</keyword>
<accession>Q22KG0</accession>
<sequence length="639" mass="75240">MFVITPNTLSLALGVLDINYNYYIDNTLFTIQGVHKTKKNVYNSTTGKYDQVFNSKVFSLVNCTDDHVPDPQLREFFLKSEFYMHQCIPKDLVVEIEGQFNSDSYQELNFYFYKCSGQGCKDEKEIDALVDNNYIELLFTDVYFAPENKDDPFIRYSRDLYWITSQNLPREVNVFMRNNYVESDLGWVTSDISTQTYPSFSYSDNQIVDTSNGFFFHLVVRFEKEKENLYKRTYDNLFTIMSQIGGFSQILLTIFSFLCLRYSQIHLARSLINQSFDFQDITNKPNQGILISNPTQQQNNTETIENQAPQNRQINKFYNPSSIKDNSYQLASAQRDPGSPVLISDHKDSKDYYTQRNDHEDVSQQISKRHTLSAGKQLTDEQILNDYNKQQEINQNRSNLNFNIFSYMLSFISKLIKSFRNKKQVIDYGFKEIDNNLDIEYIIKKFVEIDKLKRIILNDDQLALFNYIPKPQILYKVDKQGVVIEKNSFFNKDDNLNDFEKFKQAKQSFKNIFEKQKPTKIDYSILNLLDAKQYEILCNQLDKNQFQQKYMQKLSEIQFSKNIQSQSHGSPNLLVCKNNIDLEEQIQIDKFKSDDFQLQNKLNRYSTHIMVRNPSIYSSITNQEQIQGYMFQDAVEENL</sequence>
<dbReference type="RefSeq" id="XP_001033502.2">
    <property type="nucleotide sequence ID" value="XM_001033502.2"/>
</dbReference>
<dbReference type="Proteomes" id="UP000009168">
    <property type="component" value="Unassembled WGS sequence"/>
</dbReference>
<gene>
    <name evidence="1" type="ORF">TTHERM_00313210</name>
</gene>
<dbReference type="PANTHER" id="PTHR31398:SF0">
    <property type="entry name" value="MEIOTIC NUCLEAR DIVISION PROTEIN 1 HOMOLOG"/>
    <property type="match status" value="1"/>
</dbReference>
<name>Q22KG0_TETTS</name>
<dbReference type="InParanoid" id="Q22KG0"/>
<keyword evidence="1" id="KW-0418">Kinase</keyword>
<dbReference type="AlphaFoldDB" id="Q22KG0"/>
<dbReference type="OrthoDB" id="289304at2759"/>
<dbReference type="GO" id="GO:0007131">
    <property type="term" value="P:reciprocal meiotic recombination"/>
    <property type="evidence" value="ECO:0007669"/>
    <property type="project" value="TreeGrafter"/>
</dbReference>
<keyword evidence="1" id="KW-0808">Transferase</keyword>
<organism evidence="1 2">
    <name type="scientific">Tetrahymena thermophila (strain SB210)</name>
    <dbReference type="NCBI Taxonomy" id="312017"/>
    <lineage>
        <taxon>Eukaryota</taxon>
        <taxon>Sar</taxon>
        <taxon>Alveolata</taxon>
        <taxon>Ciliophora</taxon>
        <taxon>Intramacronucleata</taxon>
        <taxon>Oligohymenophorea</taxon>
        <taxon>Hymenostomatida</taxon>
        <taxon>Tetrahymenina</taxon>
        <taxon>Tetrahymenidae</taxon>
        <taxon>Tetrahymena</taxon>
    </lineage>
</organism>
<reference evidence="2" key="1">
    <citation type="journal article" date="2006" name="PLoS Biol.">
        <title>Macronuclear genome sequence of the ciliate Tetrahymena thermophila, a model eukaryote.</title>
        <authorList>
            <person name="Eisen J.A."/>
            <person name="Coyne R.S."/>
            <person name="Wu M."/>
            <person name="Wu D."/>
            <person name="Thiagarajan M."/>
            <person name="Wortman J.R."/>
            <person name="Badger J.H."/>
            <person name="Ren Q."/>
            <person name="Amedeo P."/>
            <person name="Jones K.M."/>
            <person name="Tallon L.J."/>
            <person name="Delcher A.L."/>
            <person name="Salzberg S.L."/>
            <person name="Silva J.C."/>
            <person name="Haas B.J."/>
            <person name="Majoros W.H."/>
            <person name="Farzad M."/>
            <person name="Carlton J.M."/>
            <person name="Smith R.K. Jr."/>
            <person name="Garg J."/>
            <person name="Pearlman R.E."/>
            <person name="Karrer K.M."/>
            <person name="Sun L."/>
            <person name="Manning G."/>
            <person name="Elde N.C."/>
            <person name="Turkewitz A.P."/>
            <person name="Asai D.J."/>
            <person name="Wilkes D.E."/>
            <person name="Wang Y."/>
            <person name="Cai H."/>
            <person name="Collins K."/>
            <person name="Stewart B.A."/>
            <person name="Lee S.R."/>
            <person name="Wilamowska K."/>
            <person name="Weinberg Z."/>
            <person name="Ruzzo W.L."/>
            <person name="Wloga D."/>
            <person name="Gaertig J."/>
            <person name="Frankel J."/>
            <person name="Tsao C.-C."/>
            <person name="Gorovsky M.A."/>
            <person name="Keeling P.J."/>
            <person name="Waller R.F."/>
            <person name="Patron N.J."/>
            <person name="Cherry J.M."/>
            <person name="Stover N.A."/>
            <person name="Krieger C.J."/>
            <person name="del Toro C."/>
            <person name="Ryder H.F."/>
            <person name="Williamson S.C."/>
            <person name="Barbeau R.A."/>
            <person name="Hamilton E.P."/>
            <person name="Orias E."/>
        </authorList>
    </citation>
    <scope>NUCLEOTIDE SEQUENCE [LARGE SCALE GENOMIC DNA]</scope>
    <source>
        <strain evidence="2">SB210</strain>
    </source>
</reference>
<dbReference type="EMBL" id="GG662498">
    <property type="protein sequence ID" value="EAR85839.2"/>
    <property type="molecule type" value="Genomic_DNA"/>
</dbReference>